<gene>
    <name evidence="1" type="ORF">C7M51_01812</name>
</gene>
<dbReference type="AlphaFoldDB" id="A0A6P1PYS7"/>
<organism evidence="1 2">
    <name type="scientific">Mixta intestinalis</name>
    <dbReference type="NCBI Taxonomy" id="1615494"/>
    <lineage>
        <taxon>Bacteria</taxon>
        <taxon>Pseudomonadati</taxon>
        <taxon>Pseudomonadota</taxon>
        <taxon>Gammaproteobacteria</taxon>
        <taxon>Enterobacterales</taxon>
        <taxon>Erwiniaceae</taxon>
        <taxon>Mixta</taxon>
    </lineage>
</organism>
<dbReference type="RefSeq" id="WP_160621491.1">
    <property type="nucleotide sequence ID" value="NZ_CP028271.1"/>
</dbReference>
<evidence type="ECO:0000313" key="2">
    <source>
        <dbReference type="Proteomes" id="UP000464053"/>
    </source>
</evidence>
<keyword evidence="2" id="KW-1185">Reference proteome</keyword>
<dbReference type="Proteomes" id="UP000464053">
    <property type="component" value="Chromosome"/>
</dbReference>
<accession>A0A6P1PYS7</accession>
<proteinExistence type="predicted"/>
<evidence type="ECO:0000313" key="1">
    <source>
        <dbReference type="EMBL" id="QHM71523.1"/>
    </source>
</evidence>
<sequence>MKPCDETSPSQPQPLVATASQDTVQELLELLQQQNMPPETALASLAVAMSQLMSTTGCHQFVLSSPLSQLVVLLQTGAPAHSHMIH</sequence>
<reference evidence="1 2" key="1">
    <citation type="submission" date="2018-03" db="EMBL/GenBank/DDBJ databases">
        <title>Pantoea intestinalis SRCM103226 isolated form the mealworm.</title>
        <authorList>
            <person name="Jeong D.-Y."/>
            <person name="Kim J.W."/>
        </authorList>
    </citation>
    <scope>NUCLEOTIDE SEQUENCE [LARGE SCALE GENOMIC DNA]</scope>
    <source>
        <strain evidence="1 2">SRCM103226</strain>
    </source>
</reference>
<protein>
    <submittedName>
        <fullName evidence="1">Uncharacterized protein</fullName>
    </submittedName>
</protein>
<name>A0A6P1PYS7_9GAMM</name>
<dbReference type="KEGG" id="mint:C7M51_01812"/>
<dbReference type="EMBL" id="CP028271">
    <property type="protein sequence ID" value="QHM71523.1"/>
    <property type="molecule type" value="Genomic_DNA"/>
</dbReference>